<evidence type="ECO:0000313" key="2">
    <source>
        <dbReference type="EMBL" id="KAG7370792.1"/>
    </source>
</evidence>
<keyword evidence="1" id="KW-0812">Transmembrane</keyword>
<name>A0A9K3LZ16_9STRA</name>
<dbReference type="EMBL" id="JAGRRH010000004">
    <property type="protein sequence ID" value="KAG7370792.1"/>
    <property type="molecule type" value="Genomic_DNA"/>
</dbReference>
<feature type="transmembrane region" description="Helical" evidence="1">
    <location>
        <begin position="285"/>
        <end position="304"/>
    </location>
</feature>
<dbReference type="Proteomes" id="UP000693970">
    <property type="component" value="Unassembled WGS sequence"/>
</dbReference>
<keyword evidence="1" id="KW-0472">Membrane</keyword>
<keyword evidence="1" id="KW-1133">Transmembrane helix</keyword>
<protein>
    <submittedName>
        <fullName evidence="2">Uncharacterized protein</fullName>
    </submittedName>
</protein>
<reference evidence="2" key="1">
    <citation type="journal article" date="2021" name="Sci. Rep.">
        <title>Diploid genomic architecture of Nitzschia inconspicua, an elite biomass production diatom.</title>
        <authorList>
            <person name="Oliver A."/>
            <person name="Podell S."/>
            <person name="Pinowska A."/>
            <person name="Traller J.C."/>
            <person name="Smith S.R."/>
            <person name="McClure R."/>
            <person name="Beliaev A."/>
            <person name="Bohutskyi P."/>
            <person name="Hill E.A."/>
            <person name="Rabines A."/>
            <person name="Zheng H."/>
            <person name="Allen L.Z."/>
            <person name="Kuo A."/>
            <person name="Grigoriev I.V."/>
            <person name="Allen A.E."/>
            <person name="Hazlebeck D."/>
            <person name="Allen E.E."/>
        </authorList>
    </citation>
    <scope>NUCLEOTIDE SEQUENCE</scope>
    <source>
        <strain evidence="2">Hildebrandi</strain>
    </source>
</reference>
<proteinExistence type="predicted"/>
<dbReference type="OrthoDB" id="46997at2759"/>
<comment type="caution">
    <text evidence="2">The sequence shown here is derived from an EMBL/GenBank/DDBJ whole genome shotgun (WGS) entry which is preliminary data.</text>
</comment>
<organism evidence="2 3">
    <name type="scientific">Nitzschia inconspicua</name>
    <dbReference type="NCBI Taxonomy" id="303405"/>
    <lineage>
        <taxon>Eukaryota</taxon>
        <taxon>Sar</taxon>
        <taxon>Stramenopiles</taxon>
        <taxon>Ochrophyta</taxon>
        <taxon>Bacillariophyta</taxon>
        <taxon>Bacillariophyceae</taxon>
        <taxon>Bacillariophycidae</taxon>
        <taxon>Bacillariales</taxon>
        <taxon>Bacillariaceae</taxon>
        <taxon>Nitzschia</taxon>
    </lineage>
</organism>
<gene>
    <name evidence="2" type="ORF">IV203_019362</name>
</gene>
<evidence type="ECO:0000256" key="1">
    <source>
        <dbReference type="SAM" id="Phobius"/>
    </source>
</evidence>
<reference evidence="2" key="2">
    <citation type="submission" date="2021-04" db="EMBL/GenBank/DDBJ databases">
        <authorList>
            <person name="Podell S."/>
        </authorList>
    </citation>
    <scope>NUCLEOTIDE SEQUENCE</scope>
    <source>
        <strain evidence="2">Hildebrandi</strain>
    </source>
</reference>
<sequence length="321" mass="36167">MEQCYHKEPNGKAGFSEDINKKIQSDKESSENNGTYESFFGVDWQVPVLDSVHFREDHENDTPCQRGFLSRDREGTLRTWPWTAHPFIAAQTGLINSENDTLIQQLHSKCVSICMEADRNPSRQRALNGMTKNYLPYRKSRDLLVTEPSTPADHVLTDHSIKTIISAMWQALITPISTMISGKMRRNFSFLVTIMGLTLTWLLVVSRTHSSLVAKSVYKTSLFMADTKENEVVELVENDDESTSAIAAAAESNNDKTTVAPFLSQGEISEEAMQMDWKDPKQARVMFYIILSLLPVLFLIPLMLGSRDLIPVDALPPVPLN</sequence>
<accession>A0A9K3LZ16</accession>
<feature type="transmembrane region" description="Helical" evidence="1">
    <location>
        <begin position="188"/>
        <end position="205"/>
    </location>
</feature>
<evidence type="ECO:0000313" key="3">
    <source>
        <dbReference type="Proteomes" id="UP000693970"/>
    </source>
</evidence>
<dbReference type="AlphaFoldDB" id="A0A9K3LZ16"/>
<keyword evidence="3" id="KW-1185">Reference proteome</keyword>